<evidence type="ECO:0000313" key="6">
    <source>
        <dbReference type="Proteomes" id="UP001211907"/>
    </source>
</evidence>
<dbReference type="Pfam" id="PF13855">
    <property type="entry name" value="LRR_8"/>
    <property type="match status" value="1"/>
</dbReference>
<dbReference type="PANTHER" id="PTHR48059:SF30">
    <property type="entry name" value="OS06G0587000 PROTEIN"/>
    <property type="match status" value="1"/>
</dbReference>
<reference evidence="5" key="1">
    <citation type="submission" date="2020-05" db="EMBL/GenBank/DDBJ databases">
        <title>Phylogenomic resolution of chytrid fungi.</title>
        <authorList>
            <person name="Stajich J.E."/>
            <person name="Amses K."/>
            <person name="Simmons R."/>
            <person name="Seto K."/>
            <person name="Myers J."/>
            <person name="Bonds A."/>
            <person name="Quandt C.A."/>
            <person name="Barry K."/>
            <person name="Liu P."/>
            <person name="Grigoriev I."/>
            <person name="Longcore J.E."/>
            <person name="James T.Y."/>
        </authorList>
    </citation>
    <scope>NUCLEOTIDE SEQUENCE</scope>
    <source>
        <strain evidence="5">JEL0513</strain>
    </source>
</reference>
<dbReference type="Gene3D" id="3.80.10.10">
    <property type="entry name" value="Ribonuclease Inhibitor"/>
    <property type="match status" value="1"/>
</dbReference>
<dbReference type="Pfam" id="PF00560">
    <property type="entry name" value="LRR_1"/>
    <property type="match status" value="2"/>
</dbReference>
<dbReference type="PANTHER" id="PTHR48059">
    <property type="entry name" value="POLYGALACTURONASE INHIBITOR 1"/>
    <property type="match status" value="1"/>
</dbReference>
<dbReference type="SUPFAM" id="SSF52058">
    <property type="entry name" value="L domain-like"/>
    <property type="match status" value="1"/>
</dbReference>
<evidence type="ECO:0000313" key="5">
    <source>
        <dbReference type="EMBL" id="KAJ3134694.1"/>
    </source>
</evidence>
<sequence length="395" mass="43441">MAKGVTTTASATRHQQQNTLAATLTTLPDELLLETLSWLHPTIALRAANASKTLRQCVFSAHFARANLRRFMRTRPCSFDNSTGVIRRVHEYDALFFRWPKVYQTVYAQLYLAPLRGLNWGDSDAPGARNCNDETTSDKAIDRDHYEDTENDNDNDNDDDLDAVQMRREYGGGFVGHLDAPIPAAIGLLSPTNLVLINLNQCGLVGQIPVELTSLHALRVLSMAINKLTGNIPDEIGNLSNLVSINLFYNELDGAIPSSFGNLVNLTECFMGWNKLSSVIPRSIGSMRALKTLSLAENLLEGDLPEGLYDLDNLEAVFLNDNFLTGSISPAIVKMERLTQLYLSNNQLSGAVPQEMLALDYFTGGDLSGNSLTIDFEIQGLKLYTPAVQPTLSSL</sequence>
<evidence type="ECO:0000256" key="2">
    <source>
        <dbReference type="ARBA" id="ARBA00022614"/>
    </source>
</evidence>
<proteinExistence type="predicted"/>
<evidence type="ECO:0000256" key="1">
    <source>
        <dbReference type="ARBA" id="ARBA00004196"/>
    </source>
</evidence>
<dbReference type="InterPro" id="IPR032675">
    <property type="entry name" value="LRR_dom_sf"/>
</dbReference>
<dbReference type="SUPFAM" id="SSF81383">
    <property type="entry name" value="F-box domain"/>
    <property type="match status" value="1"/>
</dbReference>
<comment type="subcellular location">
    <subcellularLocation>
        <location evidence="1">Cell envelope</location>
    </subcellularLocation>
</comment>
<evidence type="ECO:0000256" key="3">
    <source>
        <dbReference type="ARBA" id="ARBA00022737"/>
    </source>
</evidence>
<protein>
    <recommendedName>
        <fullName evidence="7">L domain-like protein</fullName>
    </recommendedName>
</protein>
<dbReference type="Proteomes" id="UP001211907">
    <property type="component" value="Unassembled WGS sequence"/>
</dbReference>
<name>A0AAD5XJT0_9FUNG</name>
<evidence type="ECO:0008006" key="7">
    <source>
        <dbReference type="Google" id="ProtNLM"/>
    </source>
</evidence>
<gene>
    <name evidence="5" type="ORF">HK100_003378</name>
</gene>
<dbReference type="InterPro" id="IPR001611">
    <property type="entry name" value="Leu-rich_rpt"/>
</dbReference>
<feature type="compositionally biased region" description="Acidic residues" evidence="4">
    <location>
        <begin position="149"/>
        <end position="159"/>
    </location>
</feature>
<dbReference type="InterPro" id="IPR051848">
    <property type="entry name" value="PGIP"/>
</dbReference>
<feature type="compositionally biased region" description="Basic and acidic residues" evidence="4">
    <location>
        <begin position="136"/>
        <end position="148"/>
    </location>
</feature>
<dbReference type="EMBL" id="JADGJH010000184">
    <property type="protein sequence ID" value="KAJ3134694.1"/>
    <property type="molecule type" value="Genomic_DNA"/>
</dbReference>
<dbReference type="InterPro" id="IPR036047">
    <property type="entry name" value="F-box-like_dom_sf"/>
</dbReference>
<accession>A0AAD5XJT0</accession>
<keyword evidence="2" id="KW-0433">Leucine-rich repeat</keyword>
<evidence type="ECO:0000256" key="4">
    <source>
        <dbReference type="SAM" id="MobiDB-lite"/>
    </source>
</evidence>
<keyword evidence="6" id="KW-1185">Reference proteome</keyword>
<comment type="caution">
    <text evidence="5">The sequence shown here is derived from an EMBL/GenBank/DDBJ whole genome shotgun (WGS) entry which is preliminary data.</text>
</comment>
<dbReference type="FunFam" id="3.80.10.10:FF:000041">
    <property type="entry name" value="LRR receptor-like serine/threonine-protein kinase ERECTA"/>
    <property type="match status" value="1"/>
</dbReference>
<dbReference type="AlphaFoldDB" id="A0AAD5XJT0"/>
<organism evidence="5 6">
    <name type="scientific">Physocladia obscura</name>
    <dbReference type="NCBI Taxonomy" id="109957"/>
    <lineage>
        <taxon>Eukaryota</taxon>
        <taxon>Fungi</taxon>
        <taxon>Fungi incertae sedis</taxon>
        <taxon>Chytridiomycota</taxon>
        <taxon>Chytridiomycota incertae sedis</taxon>
        <taxon>Chytridiomycetes</taxon>
        <taxon>Chytridiales</taxon>
        <taxon>Chytriomycetaceae</taxon>
        <taxon>Physocladia</taxon>
    </lineage>
</organism>
<keyword evidence="3" id="KW-0677">Repeat</keyword>
<feature type="region of interest" description="Disordered" evidence="4">
    <location>
        <begin position="127"/>
        <end position="159"/>
    </location>
</feature>